<evidence type="ECO:0000256" key="1">
    <source>
        <dbReference type="SAM" id="MobiDB-lite"/>
    </source>
</evidence>
<keyword evidence="2" id="KW-0732">Signal</keyword>
<dbReference type="EMBL" id="JAFMYV010000002">
    <property type="protein sequence ID" value="MBO0936233.1"/>
    <property type="molecule type" value="Genomic_DNA"/>
</dbReference>
<comment type="caution">
    <text evidence="3">The sequence shown here is derived from an EMBL/GenBank/DDBJ whole genome shotgun (WGS) entry which is preliminary data.</text>
</comment>
<accession>A0A939K424</accession>
<dbReference type="RefSeq" id="WP_207363767.1">
    <property type="nucleotide sequence ID" value="NZ_JAFMYV010000002.1"/>
</dbReference>
<reference evidence="3" key="1">
    <citation type="submission" date="2021-03" db="EMBL/GenBank/DDBJ databases">
        <title>Fibrella sp. HMF5335 genome sequencing and assembly.</title>
        <authorList>
            <person name="Kang H."/>
            <person name="Kim H."/>
            <person name="Bae S."/>
            <person name="Joh K."/>
        </authorList>
    </citation>
    <scope>NUCLEOTIDE SEQUENCE</scope>
    <source>
        <strain evidence="3">HMF5335</strain>
    </source>
</reference>
<sequence length="229" mass="24772">MKTTSLLLAVCLSLPVTLFAQGPVSATLTNPGNKTFTVPKNPKLPKLNCIMSNGKPRPFDCEFTFVKLEFYGKNGALLGTAKPTKGQPQSTPLPFDQAKKSAPAGQNGLITYTVKAYFTRRVKPAFPVSKGYQIRSCMVTNCLQPDQNQTVVSGLTMPAAIGDKAVQTFDLSWQYSKKGGQFIGPRSLYLENDVTTTKFPFDAGVTMGDKSEAWISFMPSITGDPSPAN</sequence>
<keyword evidence="4" id="KW-1185">Reference proteome</keyword>
<evidence type="ECO:0000256" key="2">
    <source>
        <dbReference type="SAM" id="SignalP"/>
    </source>
</evidence>
<protein>
    <submittedName>
        <fullName evidence="3">Uncharacterized protein</fullName>
    </submittedName>
</protein>
<feature type="chain" id="PRO_5038003430" evidence="2">
    <location>
        <begin position="21"/>
        <end position="229"/>
    </location>
</feature>
<evidence type="ECO:0000313" key="4">
    <source>
        <dbReference type="Proteomes" id="UP000664034"/>
    </source>
</evidence>
<feature type="region of interest" description="Disordered" evidence="1">
    <location>
        <begin position="81"/>
        <end position="102"/>
    </location>
</feature>
<dbReference type="AlphaFoldDB" id="A0A939K424"/>
<feature type="signal peptide" evidence="2">
    <location>
        <begin position="1"/>
        <end position="20"/>
    </location>
</feature>
<organism evidence="3 4">
    <name type="scientific">Fibrella rubiginis</name>
    <dbReference type="NCBI Taxonomy" id="2817060"/>
    <lineage>
        <taxon>Bacteria</taxon>
        <taxon>Pseudomonadati</taxon>
        <taxon>Bacteroidota</taxon>
        <taxon>Cytophagia</taxon>
        <taxon>Cytophagales</taxon>
        <taxon>Spirosomataceae</taxon>
        <taxon>Fibrella</taxon>
    </lineage>
</organism>
<dbReference type="Proteomes" id="UP000664034">
    <property type="component" value="Unassembled WGS sequence"/>
</dbReference>
<proteinExistence type="predicted"/>
<gene>
    <name evidence="3" type="ORF">J2I47_06710</name>
</gene>
<evidence type="ECO:0000313" key="3">
    <source>
        <dbReference type="EMBL" id="MBO0936233.1"/>
    </source>
</evidence>
<name>A0A939K424_9BACT</name>